<dbReference type="InterPro" id="IPR002941">
    <property type="entry name" value="DNA_methylase_N4/N6"/>
</dbReference>
<dbReference type="InterPro" id="IPR029063">
    <property type="entry name" value="SAM-dependent_MTases_sf"/>
</dbReference>
<keyword evidence="5" id="KW-0949">S-adenosyl-L-methionine</keyword>
<evidence type="ECO:0000256" key="8">
    <source>
        <dbReference type="ARBA" id="ARBA00049120"/>
    </source>
</evidence>
<dbReference type="Gene3D" id="3.40.50.150">
    <property type="entry name" value="Vaccinia Virus protein VP39"/>
    <property type="match status" value="2"/>
</dbReference>
<feature type="domain" description="DNA methylase N-4/N-6" evidence="9">
    <location>
        <begin position="51"/>
        <end position="135"/>
    </location>
</feature>
<dbReference type="GO" id="GO:0009307">
    <property type="term" value="P:DNA restriction-modification system"/>
    <property type="evidence" value="ECO:0007669"/>
    <property type="project" value="UniProtKB-KW"/>
</dbReference>
<dbReference type="SUPFAM" id="SSF53335">
    <property type="entry name" value="S-adenosyl-L-methionine-dependent methyltransferases"/>
    <property type="match status" value="1"/>
</dbReference>
<protein>
    <recommendedName>
        <fullName evidence="2">site-specific DNA-methyltransferase (cytosine-N(4)-specific)</fullName>
        <ecNumber evidence="2">2.1.1.113</ecNumber>
    </recommendedName>
</protein>
<dbReference type="GO" id="GO:0003677">
    <property type="term" value="F:DNA binding"/>
    <property type="evidence" value="ECO:0007669"/>
    <property type="project" value="UniProtKB-KW"/>
</dbReference>
<keyword evidence="4" id="KW-0808">Transferase</keyword>
<sequence length="358" mass="40954">MDSKSYKFDFVPISNELTEFEKSLSNLELIRYIEHPDLFFKETAYLKKVDGKESYYNLFSKIKSNNFNKGSGYLTHGFDFYRGSFHGQLIRGLINSCNLKEDSMILDPFCGSGTTLVESSLLGFNSIGIDINPIACLNSKIKTHLLDYEFDHFIQDNERYFNLSFFEELQINLPHFKVILDKDIKELFYIFIYLRSLSMEFRLSTDKKKNFRRIYIKLINVLKLFCELKKDIDINLGKSTIFFGDSLVELKKIKTNSIDAIITSPPYLDLIDYIQEDLISINFLFKKSKIDLIRAKSIPLQSSLFIPVQVKFPLATIETAKVLAPQSVGFPASAVAVLAFPVKAPTKPVAVTSPLEGL</sequence>
<dbReference type="CDD" id="cd02440">
    <property type="entry name" value="AdoMet_MTases"/>
    <property type="match status" value="1"/>
</dbReference>
<dbReference type="GO" id="GO:0032259">
    <property type="term" value="P:methylation"/>
    <property type="evidence" value="ECO:0007669"/>
    <property type="project" value="UniProtKB-KW"/>
</dbReference>
<organism evidence="10">
    <name type="scientific">marine sediment metagenome</name>
    <dbReference type="NCBI Taxonomy" id="412755"/>
    <lineage>
        <taxon>unclassified sequences</taxon>
        <taxon>metagenomes</taxon>
        <taxon>ecological metagenomes</taxon>
    </lineage>
</organism>
<evidence type="ECO:0000259" key="9">
    <source>
        <dbReference type="Pfam" id="PF01555"/>
    </source>
</evidence>
<dbReference type="Pfam" id="PF01555">
    <property type="entry name" value="N6_N4_Mtase"/>
    <property type="match status" value="1"/>
</dbReference>
<evidence type="ECO:0000256" key="6">
    <source>
        <dbReference type="ARBA" id="ARBA00022747"/>
    </source>
</evidence>
<evidence type="ECO:0000256" key="5">
    <source>
        <dbReference type="ARBA" id="ARBA00022691"/>
    </source>
</evidence>
<dbReference type="PANTHER" id="PTHR13370">
    <property type="entry name" value="RNA METHYLASE-RELATED"/>
    <property type="match status" value="1"/>
</dbReference>
<comment type="caution">
    <text evidence="10">The sequence shown here is derived from an EMBL/GenBank/DDBJ whole genome shotgun (WGS) entry which is preliminary data.</text>
</comment>
<dbReference type="GO" id="GO:0015667">
    <property type="term" value="F:site-specific DNA-methyltransferase (cytosine-N4-specific) activity"/>
    <property type="evidence" value="ECO:0007669"/>
    <property type="project" value="UniProtKB-EC"/>
</dbReference>
<evidence type="ECO:0000256" key="2">
    <source>
        <dbReference type="ARBA" id="ARBA00012185"/>
    </source>
</evidence>
<keyword evidence="6" id="KW-0680">Restriction system</keyword>
<dbReference type="GO" id="GO:0005737">
    <property type="term" value="C:cytoplasm"/>
    <property type="evidence" value="ECO:0007669"/>
    <property type="project" value="TreeGrafter"/>
</dbReference>
<dbReference type="EC" id="2.1.1.113" evidence="2"/>
<name>A0A0F9UTD3_9ZZZZ</name>
<keyword evidence="7" id="KW-0238">DNA-binding</keyword>
<dbReference type="PANTHER" id="PTHR13370:SF3">
    <property type="entry name" value="TRNA (GUANINE(10)-N2)-METHYLTRANSFERASE HOMOLOG"/>
    <property type="match status" value="1"/>
</dbReference>
<dbReference type="EMBL" id="LAZR01000555">
    <property type="protein sequence ID" value="KKN64441.1"/>
    <property type="molecule type" value="Genomic_DNA"/>
</dbReference>
<dbReference type="AlphaFoldDB" id="A0A0F9UTD3"/>
<proteinExistence type="inferred from homology"/>
<gene>
    <name evidence="10" type="ORF">LCGC14_0491840</name>
</gene>
<evidence type="ECO:0000256" key="1">
    <source>
        <dbReference type="ARBA" id="ARBA00010203"/>
    </source>
</evidence>
<accession>A0A0F9UTD3</accession>
<evidence type="ECO:0000256" key="7">
    <source>
        <dbReference type="ARBA" id="ARBA00023125"/>
    </source>
</evidence>
<keyword evidence="3" id="KW-0489">Methyltransferase</keyword>
<comment type="similarity">
    <text evidence="1">Belongs to the N(4)/N(6)-methyltransferase family. N(4) subfamily.</text>
</comment>
<dbReference type="PROSITE" id="PS00093">
    <property type="entry name" value="N4_MTASE"/>
    <property type="match status" value="1"/>
</dbReference>
<evidence type="ECO:0000256" key="3">
    <source>
        <dbReference type="ARBA" id="ARBA00022603"/>
    </source>
</evidence>
<dbReference type="GO" id="GO:0008170">
    <property type="term" value="F:N-methyltransferase activity"/>
    <property type="evidence" value="ECO:0007669"/>
    <property type="project" value="InterPro"/>
</dbReference>
<evidence type="ECO:0000256" key="4">
    <source>
        <dbReference type="ARBA" id="ARBA00022679"/>
    </source>
</evidence>
<evidence type="ECO:0000313" key="10">
    <source>
        <dbReference type="EMBL" id="KKN64441.1"/>
    </source>
</evidence>
<reference evidence="10" key="1">
    <citation type="journal article" date="2015" name="Nature">
        <title>Complex archaea that bridge the gap between prokaryotes and eukaryotes.</title>
        <authorList>
            <person name="Spang A."/>
            <person name="Saw J.H."/>
            <person name="Jorgensen S.L."/>
            <person name="Zaremba-Niedzwiedzka K."/>
            <person name="Martijn J."/>
            <person name="Lind A.E."/>
            <person name="van Eijk R."/>
            <person name="Schleper C."/>
            <person name="Guy L."/>
            <person name="Ettema T.J."/>
        </authorList>
    </citation>
    <scope>NUCLEOTIDE SEQUENCE</scope>
</reference>
<comment type="catalytic activity">
    <reaction evidence="8">
        <text>a 2'-deoxycytidine in DNA + S-adenosyl-L-methionine = an N(4)-methyl-2'-deoxycytidine in DNA + S-adenosyl-L-homocysteine + H(+)</text>
        <dbReference type="Rhea" id="RHEA:16857"/>
        <dbReference type="Rhea" id="RHEA-COMP:11369"/>
        <dbReference type="Rhea" id="RHEA-COMP:13674"/>
        <dbReference type="ChEBI" id="CHEBI:15378"/>
        <dbReference type="ChEBI" id="CHEBI:57856"/>
        <dbReference type="ChEBI" id="CHEBI:59789"/>
        <dbReference type="ChEBI" id="CHEBI:85452"/>
        <dbReference type="ChEBI" id="CHEBI:137933"/>
        <dbReference type="EC" id="2.1.1.113"/>
    </reaction>
</comment>
<dbReference type="InterPro" id="IPR017985">
    <property type="entry name" value="MeTrfase_CN4_CS"/>
</dbReference>